<dbReference type="GO" id="GO:0008934">
    <property type="term" value="F:inositol monophosphate 1-phosphatase activity"/>
    <property type="evidence" value="ECO:0007669"/>
    <property type="project" value="InterPro"/>
</dbReference>
<dbReference type="GO" id="GO:0007165">
    <property type="term" value="P:signal transduction"/>
    <property type="evidence" value="ECO:0007669"/>
    <property type="project" value="TreeGrafter"/>
</dbReference>
<feature type="compositionally biased region" description="Pro residues" evidence="14">
    <location>
        <begin position="113"/>
        <end position="129"/>
    </location>
</feature>
<feature type="region of interest" description="Disordered" evidence="14">
    <location>
        <begin position="462"/>
        <end position="509"/>
    </location>
</feature>
<dbReference type="InterPro" id="IPR020552">
    <property type="entry name" value="Inositol_monoPase_Li-sen"/>
</dbReference>
<evidence type="ECO:0000256" key="1">
    <source>
        <dbReference type="ARBA" id="ARBA00001033"/>
    </source>
</evidence>
<dbReference type="GO" id="GO:0005737">
    <property type="term" value="C:cytoplasm"/>
    <property type="evidence" value="ECO:0007669"/>
    <property type="project" value="UniProtKB-SubCell"/>
</dbReference>
<dbReference type="FunFam" id="3.30.540.10:FF:000013">
    <property type="entry name" value="Inositol-1-monophosphatase"/>
    <property type="match status" value="1"/>
</dbReference>
<evidence type="ECO:0000256" key="5">
    <source>
        <dbReference type="ARBA" id="ARBA00009759"/>
    </source>
</evidence>
<evidence type="ECO:0000256" key="4">
    <source>
        <dbReference type="ARBA" id="ARBA00005152"/>
    </source>
</evidence>
<dbReference type="UniPathway" id="UPA00823">
    <property type="reaction ID" value="UER00788"/>
</dbReference>
<dbReference type="PROSITE" id="PS00629">
    <property type="entry name" value="IMP_1"/>
    <property type="match status" value="1"/>
</dbReference>
<evidence type="ECO:0000256" key="13">
    <source>
        <dbReference type="PIRSR" id="PIRSR600760-2"/>
    </source>
</evidence>
<dbReference type="PANTHER" id="PTHR20854:SF4">
    <property type="entry name" value="INOSITOL-1-MONOPHOSPHATASE-RELATED"/>
    <property type="match status" value="1"/>
</dbReference>
<evidence type="ECO:0000256" key="14">
    <source>
        <dbReference type="SAM" id="MobiDB-lite"/>
    </source>
</evidence>
<dbReference type="GO" id="GO:0046854">
    <property type="term" value="P:phosphatidylinositol phosphate biosynthetic process"/>
    <property type="evidence" value="ECO:0007669"/>
    <property type="project" value="InterPro"/>
</dbReference>
<gene>
    <name evidence="16" type="primary">LOC117571554</name>
</gene>
<dbReference type="InterPro" id="IPR020583">
    <property type="entry name" value="Inositol_monoP_metal-BS"/>
</dbReference>
<dbReference type="PRINTS" id="PR00377">
    <property type="entry name" value="IMPHPHTASES"/>
</dbReference>
<feature type="binding site" evidence="13">
    <location>
        <position position="266"/>
    </location>
    <ligand>
        <name>Mg(2+)</name>
        <dbReference type="ChEBI" id="CHEBI:18420"/>
        <label>1</label>
        <note>catalytic</note>
    </ligand>
</feature>
<evidence type="ECO:0000256" key="9">
    <source>
        <dbReference type="ARBA" id="ARBA00022801"/>
    </source>
</evidence>
<dbReference type="FunFam" id="3.40.190.80:FF:000002">
    <property type="entry name" value="Inositol-1-monophosphatase"/>
    <property type="match status" value="1"/>
</dbReference>
<reference evidence="16" key="1">
    <citation type="submission" date="2025-08" db="UniProtKB">
        <authorList>
            <consortium name="RefSeq"/>
        </authorList>
    </citation>
    <scope>IDENTIFICATION</scope>
    <source>
        <strain evidence="16">15112-1751.03</strain>
        <tissue evidence="16">Whole Adult</tissue>
    </source>
</reference>
<dbReference type="InterPro" id="IPR033942">
    <property type="entry name" value="IMPase"/>
</dbReference>
<accession>A0A6P8XAH9</accession>
<evidence type="ECO:0000256" key="6">
    <source>
        <dbReference type="ARBA" id="ARBA00013106"/>
    </source>
</evidence>
<feature type="compositionally biased region" description="Basic and acidic residues" evidence="14">
    <location>
        <begin position="1"/>
        <end position="16"/>
    </location>
</feature>
<feature type="binding site" evidence="13">
    <location>
        <position position="288"/>
    </location>
    <ligand>
        <name>Mg(2+)</name>
        <dbReference type="ChEBI" id="CHEBI:18420"/>
        <label>1</label>
        <note>catalytic</note>
    </ligand>
</feature>
<dbReference type="Proteomes" id="UP000515160">
    <property type="component" value="Chromosome 3"/>
</dbReference>
<comment type="catalytic activity">
    <reaction evidence="11">
        <text>alpha-D-galactose 1-phosphate + H2O = D-galactose + phosphate</text>
        <dbReference type="Rhea" id="RHEA:29315"/>
        <dbReference type="ChEBI" id="CHEBI:4139"/>
        <dbReference type="ChEBI" id="CHEBI:15377"/>
        <dbReference type="ChEBI" id="CHEBI:43474"/>
        <dbReference type="ChEBI" id="CHEBI:58336"/>
        <dbReference type="EC" id="3.1.3.94"/>
    </reaction>
</comment>
<comment type="cofactor">
    <cofactor evidence="2 13">
        <name>Mg(2+)</name>
        <dbReference type="ChEBI" id="CHEBI:18420"/>
    </cofactor>
</comment>
<dbReference type="InterPro" id="IPR000760">
    <property type="entry name" value="Inositol_monophosphatase-like"/>
</dbReference>
<dbReference type="AlphaFoldDB" id="A0A6P8XAH9"/>
<comment type="pathway">
    <text evidence="4">Polyol metabolism; myo-inositol biosynthesis; myo-inositol from D-glucose 6-phosphate: step 2/2.</text>
</comment>
<feature type="binding site" evidence="13">
    <location>
        <position position="290"/>
    </location>
    <ligand>
        <name>Mg(2+)</name>
        <dbReference type="ChEBI" id="CHEBI:18420"/>
        <label>1</label>
        <note>catalytic</note>
    </ligand>
</feature>
<evidence type="ECO:0000256" key="7">
    <source>
        <dbReference type="ARBA" id="ARBA00022490"/>
    </source>
</evidence>
<dbReference type="EC" id="3.1.3.25" evidence="6"/>
<dbReference type="PANTHER" id="PTHR20854">
    <property type="entry name" value="INOSITOL MONOPHOSPHATASE"/>
    <property type="match status" value="1"/>
</dbReference>
<evidence type="ECO:0000313" key="16">
    <source>
        <dbReference type="RefSeq" id="XP_034109649.1"/>
    </source>
</evidence>
<keyword evidence="8 13" id="KW-0479">Metal-binding</keyword>
<comment type="catalytic activity">
    <reaction evidence="1">
        <text>a myo-inositol phosphate + H2O = myo-inositol + phosphate</text>
        <dbReference type="Rhea" id="RHEA:24056"/>
        <dbReference type="ChEBI" id="CHEBI:15377"/>
        <dbReference type="ChEBI" id="CHEBI:17268"/>
        <dbReference type="ChEBI" id="CHEBI:43474"/>
        <dbReference type="ChEBI" id="CHEBI:84139"/>
        <dbReference type="EC" id="3.1.3.25"/>
    </reaction>
</comment>
<dbReference type="RefSeq" id="XP_034109649.1">
    <property type="nucleotide sequence ID" value="XM_034253758.2"/>
</dbReference>
<dbReference type="PROSITE" id="PS00630">
    <property type="entry name" value="IMP_2"/>
    <property type="match status" value="1"/>
</dbReference>
<evidence type="ECO:0000313" key="15">
    <source>
        <dbReference type="Proteomes" id="UP000515160"/>
    </source>
</evidence>
<proteinExistence type="inferred from homology"/>
<dbReference type="SUPFAM" id="SSF56655">
    <property type="entry name" value="Carbohydrate phosphatase"/>
    <property type="match status" value="1"/>
</dbReference>
<feature type="binding site" evidence="13">
    <location>
        <position position="417"/>
    </location>
    <ligand>
        <name>Mg(2+)</name>
        <dbReference type="ChEBI" id="CHEBI:18420"/>
        <label>1</label>
        <note>catalytic</note>
    </ligand>
</feature>
<feature type="region of interest" description="Disordered" evidence="14">
    <location>
        <begin position="1"/>
        <end position="152"/>
    </location>
</feature>
<feature type="region of interest" description="Disordered" evidence="14">
    <location>
        <begin position="167"/>
        <end position="193"/>
    </location>
</feature>
<feature type="binding site" evidence="13">
    <location>
        <position position="291"/>
    </location>
    <ligand>
        <name>Mg(2+)</name>
        <dbReference type="ChEBI" id="CHEBI:18420"/>
        <label>1</label>
        <note>catalytic</note>
    </ligand>
</feature>
<protein>
    <recommendedName>
        <fullName evidence="6">inositol-phosphate phosphatase</fullName>
        <ecNumber evidence="6">3.1.3.25</ecNumber>
    </recommendedName>
    <alternativeName>
        <fullName evidence="12">Inositol-1(or 4)-monophosphatase</fullName>
    </alternativeName>
</protein>
<evidence type="ECO:0000256" key="3">
    <source>
        <dbReference type="ARBA" id="ARBA00004496"/>
    </source>
</evidence>
<name>A0A6P8XAH9_DROAB</name>
<feature type="compositionally biased region" description="Low complexity" evidence="14">
    <location>
        <begin position="495"/>
        <end position="509"/>
    </location>
</feature>
<dbReference type="OrthoDB" id="10254945at2759"/>
<evidence type="ECO:0000256" key="11">
    <source>
        <dbReference type="ARBA" id="ARBA00035990"/>
    </source>
</evidence>
<dbReference type="GeneID" id="117571554"/>
<keyword evidence="9" id="KW-0378">Hydrolase</keyword>
<organism evidence="15 16">
    <name type="scientific">Drosophila albomicans</name>
    <name type="common">Fruit fly</name>
    <dbReference type="NCBI Taxonomy" id="7291"/>
    <lineage>
        <taxon>Eukaryota</taxon>
        <taxon>Metazoa</taxon>
        <taxon>Ecdysozoa</taxon>
        <taxon>Arthropoda</taxon>
        <taxon>Hexapoda</taxon>
        <taxon>Insecta</taxon>
        <taxon>Pterygota</taxon>
        <taxon>Neoptera</taxon>
        <taxon>Endopterygota</taxon>
        <taxon>Diptera</taxon>
        <taxon>Brachycera</taxon>
        <taxon>Muscomorpha</taxon>
        <taxon>Ephydroidea</taxon>
        <taxon>Drosophilidae</taxon>
        <taxon>Drosophila</taxon>
    </lineage>
</organism>
<dbReference type="Gene3D" id="3.40.190.80">
    <property type="match status" value="1"/>
</dbReference>
<dbReference type="CDD" id="cd01639">
    <property type="entry name" value="IMPase"/>
    <property type="match status" value="1"/>
</dbReference>
<sequence length="509" mass="55736">MADDKDKDKKAEEKKRPGSLAENAATGYGLEGHVATQQDPRVSELRRAEDKTQQKKTESKRSESKMELKPESKPESKQSSPPRTPSHGTPPMIATPTGSRRPDEKSSRLVVQEPPPPATPPTDETPPLPVETKSKKEAGVNKTTNTDISFDPSKEFACKTTNTAGKMYSEDEEEAKPVEPVQPVAAPPPKPPHPSKLDLDDIFAFAVALVRKAGDFALASNHAKDRLSYTTKEHERDLNTSTDNDIEAMMIKEINEKYPNHKIIAEEEVSRSETGQVTLTTEPTWIIDPIDGTMNFVHHFPYYCISVALLVDKATAFGIIFNPALQEFYTARKFQGARLNDEPIHTSGQMELKDAMILQEYSSGVDECRTNAALQNASRLIKKAHALRSIGSSAMGLAMVASGVADAFYFFGLHVWDMAAGNLLVSEAGGTVMDPSGGPVDLMSRRVLAAATQPLADQLSAELTQNYPKPRDDESRVVPPTEPATKDFNEQTQFSDSSLSLSSSEPSRK</sequence>
<dbReference type="GO" id="GO:0006021">
    <property type="term" value="P:inositol biosynthetic process"/>
    <property type="evidence" value="ECO:0007669"/>
    <property type="project" value="UniProtKB-UniPathway"/>
</dbReference>
<keyword evidence="15" id="KW-1185">Reference proteome</keyword>
<keyword evidence="7" id="KW-0963">Cytoplasm</keyword>
<keyword evidence="10 13" id="KW-0460">Magnesium</keyword>
<dbReference type="InterPro" id="IPR020550">
    <property type="entry name" value="Inositol_monophosphatase_CS"/>
</dbReference>
<evidence type="ECO:0000256" key="10">
    <source>
        <dbReference type="ARBA" id="ARBA00022842"/>
    </source>
</evidence>
<comment type="similarity">
    <text evidence="5">Belongs to the inositol monophosphatase superfamily.</text>
</comment>
<comment type="subcellular location">
    <subcellularLocation>
        <location evidence="3">Cytoplasm</location>
    </subcellularLocation>
</comment>
<dbReference type="Pfam" id="PF00459">
    <property type="entry name" value="Inositol_P"/>
    <property type="match status" value="1"/>
</dbReference>
<feature type="compositionally biased region" description="Basic and acidic residues" evidence="14">
    <location>
        <begin position="41"/>
        <end position="76"/>
    </location>
</feature>
<dbReference type="PRINTS" id="PR00378">
    <property type="entry name" value="LIIMPHPHTASE"/>
</dbReference>
<evidence type="ECO:0000256" key="8">
    <source>
        <dbReference type="ARBA" id="ARBA00022723"/>
    </source>
</evidence>
<dbReference type="GO" id="GO:0046872">
    <property type="term" value="F:metal ion binding"/>
    <property type="evidence" value="ECO:0007669"/>
    <property type="project" value="UniProtKB-KW"/>
</dbReference>
<evidence type="ECO:0000256" key="12">
    <source>
        <dbReference type="ARBA" id="ARBA00077968"/>
    </source>
</evidence>
<evidence type="ECO:0000256" key="2">
    <source>
        <dbReference type="ARBA" id="ARBA00001946"/>
    </source>
</evidence>
<dbReference type="Gene3D" id="3.30.540.10">
    <property type="entry name" value="Fructose-1,6-Bisphosphatase, subunit A, domain 1"/>
    <property type="match status" value="1"/>
</dbReference>